<organism evidence="2 4">
    <name type="scientific">Geoalkalibacter subterraneus</name>
    <dbReference type="NCBI Taxonomy" id="483547"/>
    <lineage>
        <taxon>Bacteria</taxon>
        <taxon>Pseudomonadati</taxon>
        <taxon>Thermodesulfobacteriota</taxon>
        <taxon>Desulfuromonadia</taxon>
        <taxon>Desulfuromonadales</taxon>
        <taxon>Geoalkalibacteraceae</taxon>
        <taxon>Geoalkalibacter</taxon>
    </lineage>
</organism>
<keyword evidence="4" id="KW-1185">Reference proteome</keyword>
<dbReference type="OrthoDB" id="5419730at2"/>
<dbReference type="RefSeq" id="WP_040200269.1">
    <property type="nucleotide sequence ID" value="NZ_CP010311.1"/>
</dbReference>
<dbReference type="InterPro" id="IPR043519">
    <property type="entry name" value="NT_sf"/>
</dbReference>
<dbReference type="EMBL" id="CP010311">
    <property type="protein sequence ID" value="AJF07648.1"/>
    <property type="molecule type" value="Genomic_DNA"/>
</dbReference>
<dbReference type="HOGENOM" id="CLU_130257_9_3_7"/>
<dbReference type="STRING" id="483547.GSUB_08510"/>
<dbReference type="KEGG" id="gsb:GSUB_08510"/>
<dbReference type="EMBL" id="CP010311">
    <property type="protein sequence ID" value="AJF06584.1"/>
    <property type="molecule type" value="Genomic_DNA"/>
</dbReference>
<dbReference type="AlphaFoldDB" id="A0A0B5FPK7"/>
<dbReference type="InterPro" id="IPR052548">
    <property type="entry name" value="Type_VII_TA_antitoxin"/>
</dbReference>
<evidence type="ECO:0000313" key="3">
    <source>
        <dbReference type="EMBL" id="AJF07648.1"/>
    </source>
</evidence>
<dbReference type="SUPFAM" id="SSF81301">
    <property type="entry name" value="Nucleotidyltransferase"/>
    <property type="match status" value="1"/>
</dbReference>
<dbReference type="KEGG" id="gsb:GSUB_15350"/>
<gene>
    <name evidence="2" type="ORF">GSUB_08510</name>
    <name evidence="3" type="ORF">GSUB_15350</name>
</gene>
<accession>A0A0B5FPK7</accession>
<proteinExistence type="predicted"/>
<dbReference type="InterPro" id="IPR041633">
    <property type="entry name" value="Polbeta"/>
</dbReference>
<dbReference type="Proteomes" id="UP000035036">
    <property type="component" value="Chromosome"/>
</dbReference>
<name>A0A0B5FPK7_9BACT</name>
<dbReference type="PANTHER" id="PTHR33933:SF1">
    <property type="entry name" value="PROTEIN ADENYLYLTRANSFERASE MNTA-RELATED"/>
    <property type="match status" value="1"/>
</dbReference>
<evidence type="ECO:0000313" key="4">
    <source>
        <dbReference type="Proteomes" id="UP000035036"/>
    </source>
</evidence>
<evidence type="ECO:0000259" key="1">
    <source>
        <dbReference type="Pfam" id="PF18765"/>
    </source>
</evidence>
<reference evidence="2 4" key="1">
    <citation type="journal article" date="2015" name="Genome Announc.">
        <title>Genomes of Geoalkalibacter ferrihydriticus Z-0531T and Geoalkalibacter subterraneus Red1T, Two Haloalkaliphilic Metal-Reducing Deltaproteobacteria.</title>
        <authorList>
            <person name="Badalamenti J.P."/>
            <person name="Krajmalnik-Brown R."/>
            <person name="Torres C.I."/>
            <person name="Bond D.R."/>
        </authorList>
    </citation>
    <scope>NUCLEOTIDE SEQUENCE [LARGE SCALE GENOMIC DNA]</scope>
    <source>
        <strain evidence="2 4">Red1</strain>
    </source>
</reference>
<protein>
    <submittedName>
        <fullName evidence="2">DNA polymerase III subunit beta</fullName>
    </submittedName>
</protein>
<dbReference type="Pfam" id="PF18765">
    <property type="entry name" value="Polbeta"/>
    <property type="match status" value="1"/>
</dbReference>
<sequence length="108" mass="12376">MKNANEELLKEMTSRLVAEFNPDQVILFGSQAWGAPTEDSDIDLFVVVPDSKERPLARMRRALACLEGMGVSKDVLVKTRREVERFRTVRASLESQVLEEGRILYERH</sequence>
<dbReference type="CDD" id="cd05403">
    <property type="entry name" value="NT_KNTase_like"/>
    <property type="match status" value="1"/>
</dbReference>
<dbReference type="PANTHER" id="PTHR33933">
    <property type="entry name" value="NUCLEOTIDYLTRANSFERASE"/>
    <property type="match status" value="1"/>
</dbReference>
<evidence type="ECO:0000313" key="2">
    <source>
        <dbReference type="EMBL" id="AJF06584.1"/>
    </source>
</evidence>
<feature type="domain" description="Polymerase beta nucleotidyltransferase" evidence="1">
    <location>
        <begin position="16"/>
        <end position="107"/>
    </location>
</feature>
<dbReference type="Gene3D" id="3.30.460.10">
    <property type="entry name" value="Beta Polymerase, domain 2"/>
    <property type="match status" value="1"/>
</dbReference>